<gene>
    <name evidence="1" type="ORF">OWM53_03010</name>
</gene>
<dbReference type="Proteomes" id="UP001163441">
    <property type="component" value="Chromosome"/>
</dbReference>
<evidence type="ECO:0000313" key="2">
    <source>
        <dbReference type="Proteomes" id="UP001163441"/>
    </source>
</evidence>
<evidence type="ECO:0000313" key="1">
    <source>
        <dbReference type="EMBL" id="WAI17779.1"/>
    </source>
</evidence>
<dbReference type="Gene3D" id="3.40.50.10090">
    <property type="match status" value="2"/>
</dbReference>
<reference evidence="1" key="1">
    <citation type="submission" date="2022-11" db="EMBL/GenBank/DDBJ databases">
        <title>The whole genome sequencing of pests is an important tool to study the evolution of the plant-insect interaction and insecticide resistance.</title>
        <authorList>
            <person name="Kananovich Y."/>
        </authorList>
    </citation>
    <scope>NUCLEOTIDE SEQUENCE</scope>
    <source>
        <strain evidence="1">BSU_Aph_2016</strain>
    </source>
</reference>
<accession>A0A4D6XI24</accession>
<name>A0A4D6XI24_9GAMM</name>
<sequence length="115" mass="13639">MKILVMRPSPEGEKLVNILNDIGILSWHFSLFDFLPSTSSISLSKKIYKLYISDIILIFSKKSVYYTNLYLNQNNLHWPIIPDYYTIGKGTAIFLKKYVKKKFYFQKMKKIVKLY</sequence>
<dbReference type="EMBL" id="CP113403">
    <property type="protein sequence ID" value="WAI17779.1"/>
    <property type="molecule type" value="Genomic_DNA"/>
</dbReference>
<dbReference type="RefSeq" id="WP_158360851.1">
    <property type="nucleotide sequence ID" value="NZ_CP034897.1"/>
</dbReference>
<dbReference type="InterPro" id="IPR036108">
    <property type="entry name" value="4pyrrol_syn_uPrphyn_synt_sf"/>
</dbReference>
<protein>
    <submittedName>
        <fullName evidence="1">Uroporphyrinogen-III synthase</fullName>
    </submittedName>
</protein>
<dbReference type="SUPFAM" id="SSF69618">
    <property type="entry name" value="HemD-like"/>
    <property type="match status" value="1"/>
</dbReference>
<dbReference type="GO" id="GO:0033014">
    <property type="term" value="P:tetrapyrrole biosynthetic process"/>
    <property type="evidence" value="ECO:0007669"/>
    <property type="project" value="InterPro"/>
</dbReference>
<proteinExistence type="predicted"/>
<dbReference type="GO" id="GO:0004852">
    <property type="term" value="F:uroporphyrinogen-III synthase activity"/>
    <property type="evidence" value="ECO:0007669"/>
    <property type="project" value="InterPro"/>
</dbReference>
<dbReference type="AlphaFoldDB" id="A0A4D6XI24"/>
<organism evidence="1 2">
    <name type="scientific">Buchnera aphidicola</name>
    <name type="common">Aphis craccivora</name>
    <dbReference type="NCBI Taxonomy" id="466616"/>
    <lineage>
        <taxon>Bacteria</taxon>
        <taxon>Pseudomonadati</taxon>
        <taxon>Pseudomonadota</taxon>
        <taxon>Gammaproteobacteria</taxon>
        <taxon>Enterobacterales</taxon>
        <taxon>Erwiniaceae</taxon>
        <taxon>Buchnera</taxon>
    </lineage>
</organism>
<dbReference type="OrthoDB" id="9787650at2"/>